<reference evidence="2 3" key="1">
    <citation type="journal article" date="2007" name="Nature">
        <title>Evolution of genes and genomes on the Drosophila phylogeny.</title>
        <authorList>
            <consortium name="Drosophila 12 Genomes Consortium"/>
            <person name="Clark A.G."/>
            <person name="Eisen M.B."/>
            <person name="Smith D.R."/>
            <person name="Bergman C.M."/>
            <person name="Oliver B."/>
            <person name="Markow T.A."/>
            <person name="Kaufman T.C."/>
            <person name="Kellis M."/>
            <person name="Gelbart W."/>
            <person name="Iyer V.N."/>
            <person name="Pollard D.A."/>
            <person name="Sackton T.B."/>
            <person name="Larracuente A.M."/>
            <person name="Singh N.D."/>
            <person name="Abad J.P."/>
            <person name="Abt D.N."/>
            <person name="Adryan B."/>
            <person name="Aguade M."/>
            <person name="Akashi H."/>
            <person name="Anderson W.W."/>
            <person name="Aquadro C.F."/>
            <person name="Ardell D.H."/>
            <person name="Arguello R."/>
            <person name="Artieri C.G."/>
            <person name="Barbash D.A."/>
            <person name="Barker D."/>
            <person name="Barsanti P."/>
            <person name="Batterham P."/>
            <person name="Batzoglou S."/>
            <person name="Begun D."/>
            <person name="Bhutkar A."/>
            <person name="Blanco E."/>
            <person name="Bosak S.A."/>
            <person name="Bradley R.K."/>
            <person name="Brand A.D."/>
            <person name="Brent M.R."/>
            <person name="Brooks A.N."/>
            <person name="Brown R.H."/>
            <person name="Butlin R.K."/>
            <person name="Caggese C."/>
            <person name="Calvi B.R."/>
            <person name="Bernardo de Carvalho A."/>
            <person name="Caspi A."/>
            <person name="Castrezana S."/>
            <person name="Celniker S.E."/>
            <person name="Chang J.L."/>
            <person name="Chapple C."/>
            <person name="Chatterji S."/>
            <person name="Chinwalla A."/>
            <person name="Civetta A."/>
            <person name="Clifton S.W."/>
            <person name="Comeron J.M."/>
            <person name="Costello J.C."/>
            <person name="Coyne J.A."/>
            <person name="Daub J."/>
            <person name="David R.G."/>
            <person name="Delcher A.L."/>
            <person name="Delehaunty K."/>
            <person name="Do C.B."/>
            <person name="Ebling H."/>
            <person name="Edwards K."/>
            <person name="Eickbush T."/>
            <person name="Evans J.D."/>
            <person name="Filipski A."/>
            <person name="Findeiss S."/>
            <person name="Freyhult E."/>
            <person name="Fulton L."/>
            <person name="Fulton R."/>
            <person name="Garcia A.C."/>
            <person name="Gardiner A."/>
            <person name="Garfield D.A."/>
            <person name="Garvin B.E."/>
            <person name="Gibson G."/>
            <person name="Gilbert D."/>
            <person name="Gnerre S."/>
            <person name="Godfrey J."/>
            <person name="Good R."/>
            <person name="Gotea V."/>
            <person name="Gravely B."/>
            <person name="Greenberg A.J."/>
            <person name="Griffiths-Jones S."/>
            <person name="Gross S."/>
            <person name="Guigo R."/>
            <person name="Gustafson E.A."/>
            <person name="Haerty W."/>
            <person name="Hahn M.W."/>
            <person name="Halligan D.L."/>
            <person name="Halpern A.L."/>
            <person name="Halter G.M."/>
            <person name="Han M.V."/>
            <person name="Heger A."/>
            <person name="Hillier L."/>
            <person name="Hinrichs A.S."/>
            <person name="Holmes I."/>
            <person name="Hoskins R.A."/>
            <person name="Hubisz M.J."/>
            <person name="Hultmark D."/>
            <person name="Huntley M.A."/>
            <person name="Jaffe D.B."/>
            <person name="Jagadeeshan S."/>
            <person name="Jeck W.R."/>
            <person name="Johnson J."/>
            <person name="Jones C.D."/>
            <person name="Jordan W.C."/>
            <person name="Karpen G.H."/>
            <person name="Kataoka E."/>
            <person name="Keightley P.D."/>
            <person name="Kheradpour P."/>
            <person name="Kirkness E.F."/>
            <person name="Koerich L.B."/>
            <person name="Kristiansen K."/>
            <person name="Kudrna D."/>
            <person name="Kulathinal R.J."/>
            <person name="Kumar S."/>
            <person name="Kwok R."/>
            <person name="Lander E."/>
            <person name="Langley C.H."/>
            <person name="Lapoint R."/>
            <person name="Lazzaro B.P."/>
            <person name="Lee S.J."/>
            <person name="Levesque L."/>
            <person name="Li R."/>
            <person name="Lin C.F."/>
            <person name="Lin M.F."/>
            <person name="Lindblad-Toh K."/>
            <person name="Llopart A."/>
            <person name="Long M."/>
            <person name="Low L."/>
            <person name="Lozovsky E."/>
            <person name="Lu J."/>
            <person name="Luo M."/>
            <person name="Machado C.A."/>
            <person name="Makalowski W."/>
            <person name="Marzo M."/>
            <person name="Matsuda M."/>
            <person name="Matzkin L."/>
            <person name="McAllister B."/>
            <person name="McBride C.S."/>
            <person name="McKernan B."/>
            <person name="McKernan K."/>
            <person name="Mendez-Lago M."/>
            <person name="Minx P."/>
            <person name="Mollenhauer M.U."/>
            <person name="Montooth K."/>
            <person name="Mount S.M."/>
            <person name="Mu X."/>
            <person name="Myers E."/>
            <person name="Negre B."/>
            <person name="Newfeld S."/>
            <person name="Nielsen R."/>
            <person name="Noor M.A."/>
            <person name="O'Grady P."/>
            <person name="Pachter L."/>
            <person name="Papaceit M."/>
            <person name="Parisi M.J."/>
            <person name="Parisi M."/>
            <person name="Parts L."/>
            <person name="Pedersen J.S."/>
            <person name="Pesole G."/>
            <person name="Phillippy A.M."/>
            <person name="Ponting C.P."/>
            <person name="Pop M."/>
            <person name="Porcelli D."/>
            <person name="Powell J.R."/>
            <person name="Prohaska S."/>
            <person name="Pruitt K."/>
            <person name="Puig M."/>
            <person name="Quesneville H."/>
            <person name="Ram K.R."/>
            <person name="Rand D."/>
            <person name="Rasmussen M.D."/>
            <person name="Reed L.K."/>
            <person name="Reenan R."/>
            <person name="Reily A."/>
            <person name="Remington K.A."/>
            <person name="Rieger T.T."/>
            <person name="Ritchie M.G."/>
            <person name="Robin C."/>
            <person name="Rogers Y.H."/>
            <person name="Rohde C."/>
            <person name="Rozas J."/>
            <person name="Rubenfield M.J."/>
            <person name="Ruiz A."/>
            <person name="Russo S."/>
            <person name="Salzberg S.L."/>
            <person name="Sanchez-Gracia A."/>
            <person name="Saranga D.J."/>
            <person name="Sato H."/>
            <person name="Schaeffer S.W."/>
            <person name="Schatz M.C."/>
            <person name="Schlenke T."/>
            <person name="Schwartz R."/>
            <person name="Segarra C."/>
            <person name="Singh R.S."/>
            <person name="Sirot L."/>
            <person name="Sirota M."/>
            <person name="Sisneros N.B."/>
            <person name="Smith C.D."/>
            <person name="Smith T.F."/>
            <person name="Spieth J."/>
            <person name="Stage D.E."/>
            <person name="Stark A."/>
            <person name="Stephan W."/>
            <person name="Strausberg R.L."/>
            <person name="Strempel S."/>
            <person name="Sturgill D."/>
            <person name="Sutton G."/>
            <person name="Sutton G.G."/>
            <person name="Tao W."/>
            <person name="Teichmann S."/>
            <person name="Tobari Y.N."/>
            <person name="Tomimura Y."/>
            <person name="Tsolas J.M."/>
            <person name="Valente V.L."/>
            <person name="Venter E."/>
            <person name="Venter J.C."/>
            <person name="Vicario S."/>
            <person name="Vieira F.G."/>
            <person name="Vilella A.J."/>
            <person name="Villasante A."/>
            <person name="Walenz B."/>
            <person name="Wang J."/>
            <person name="Wasserman M."/>
            <person name="Watts T."/>
            <person name="Wilson D."/>
            <person name="Wilson R.K."/>
            <person name="Wing R.A."/>
            <person name="Wolfner M.F."/>
            <person name="Wong A."/>
            <person name="Wong G.K."/>
            <person name="Wu C.I."/>
            <person name="Wu G."/>
            <person name="Yamamoto D."/>
            <person name="Yang H.P."/>
            <person name="Yang S.P."/>
            <person name="Yorke J.A."/>
            <person name="Yoshida K."/>
            <person name="Zdobnov E."/>
            <person name="Zhang P."/>
            <person name="Zhang Y."/>
            <person name="Zimin A.V."/>
            <person name="Baldwin J."/>
            <person name="Abdouelleil A."/>
            <person name="Abdulkadir J."/>
            <person name="Abebe A."/>
            <person name="Abera B."/>
            <person name="Abreu J."/>
            <person name="Acer S.C."/>
            <person name="Aftuck L."/>
            <person name="Alexander A."/>
            <person name="An P."/>
            <person name="Anderson E."/>
            <person name="Anderson S."/>
            <person name="Arachi H."/>
            <person name="Azer M."/>
            <person name="Bachantsang P."/>
            <person name="Barry A."/>
            <person name="Bayul T."/>
            <person name="Berlin A."/>
            <person name="Bessette D."/>
            <person name="Bloom T."/>
            <person name="Blye J."/>
            <person name="Boguslavskiy L."/>
            <person name="Bonnet C."/>
            <person name="Boukhgalter B."/>
            <person name="Bourzgui I."/>
            <person name="Brown A."/>
            <person name="Cahill P."/>
            <person name="Channer S."/>
            <person name="Cheshatsang Y."/>
            <person name="Chuda L."/>
            <person name="Citroen M."/>
            <person name="Collymore A."/>
            <person name="Cooke P."/>
            <person name="Costello M."/>
            <person name="D'Aco K."/>
            <person name="Daza R."/>
            <person name="De Haan G."/>
            <person name="DeGray S."/>
            <person name="DeMaso C."/>
            <person name="Dhargay N."/>
            <person name="Dooley K."/>
            <person name="Dooley E."/>
            <person name="Doricent M."/>
            <person name="Dorje P."/>
            <person name="Dorjee K."/>
            <person name="Dupes A."/>
            <person name="Elong R."/>
            <person name="Falk J."/>
            <person name="Farina A."/>
            <person name="Faro S."/>
            <person name="Ferguson D."/>
            <person name="Fisher S."/>
            <person name="Foley C.D."/>
            <person name="Franke A."/>
            <person name="Friedrich D."/>
            <person name="Gadbois L."/>
            <person name="Gearin G."/>
            <person name="Gearin C.R."/>
            <person name="Giannoukos G."/>
            <person name="Goode T."/>
            <person name="Graham J."/>
            <person name="Grandbois E."/>
            <person name="Grewal S."/>
            <person name="Gyaltsen K."/>
            <person name="Hafez N."/>
            <person name="Hagos B."/>
            <person name="Hall J."/>
            <person name="Henson C."/>
            <person name="Hollinger A."/>
            <person name="Honan T."/>
            <person name="Huard M.D."/>
            <person name="Hughes L."/>
            <person name="Hurhula B."/>
            <person name="Husby M.E."/>
            <person name="Kamat A."/>
            <person name="Kanga B."/>
            <person name="Kashin S."/>
            <person name="Khazanovich D."/>
            <person name="Kisner P."/>
            <person name="Lance K."/>
            <person name="Lara M."/>
            <person name="Lee W."/>
            <person name="Lennon N."/>
            <person name="Letendre F."/>
            <person name="LeVine R."/>
            <person name="Lipovsky A."/>
            <person name="Liu X."/>
            <person name="Liu J."/>
            <person name="Liu S."/>
            <person name="Lokyitsang T."/>
            <person name="Lokyitsang Y."/>
            <person name="Lubonja R."/>
            <person name="Lui A."/>
            <person name="MacDonald P."/>
            <person name="Magnisalis V."/>
            <person name="Maru K."/>
            <person name="Matthews C."/>
            <person name="McCusker W."/>
            <person name="McDonough S."/>
            <person name="Mehta T."/>
            <person name="Meldrim J."/>
            <person name="Meneus L."/>
            <person name="Mihai O."/>
            <person name="Mihalev A."/>
            <person name="Mihova T."/>
            <person name="Mittelman R."/>
            <person name="Mlenga V."/>
            <person name="Montmayeur A."/>
            <person name="Mulrain L."/>
            <person name="Navidi A."/>
            <person name="Naylor J."/>
            <person name="Negash T."/>
            <person name="Nguyen T."/>
            <person name="Nguyen N."/>
            <person name="Nicol R."/>
            <person name="Norbu C."/>
            <person name="Norbu N."/>
            <person name="Novod N."/>
            <person name="O'Neill B."/>
            <person name="Osman S."/>
            <person name="Markiewicz E."/>
            <person name="Oyono O.L."/>
            <person name="Patti C."/>
            <person name="Phunkhang P."/>
            <person name="Pierre F."/>
            <person name="Priest M."/>
            <person name="Raghuraman S."/>
            <person name="Rege F."/>
            <person name="Reyes R."/>
            <person name="Rise C."/>
            <person name="Rogov P."/>
            <person name="Ross K."/>
            <person name="Ryan E."/>
            <person name="Settipalli S."/>
            <person name="Shea T."/>
            <person name="Sherpa N."/>
            <person name="Shi L."/>
            <person name="Shih D."/>
            <person name="Sparrow T."/>
            <person name="Spaulding J."/>
            <person name="Stalker J."/>
            <person name="Stange-Thomann N."/>
            <person name="Stavropoulos S."/>
            <person name="Stone C."/>
            <person name="Strader C."/>
            <person name="Tesfaye S."/>
            <person name="Thomson T."/>
            <person name="Thoulutsang Y."/>
            <person name="Thoulutsang D."/>
            <person name="Topham K."/>
            <person name="Topping I."/>
            <person name="Tsamla T."/>
            <person name="Vassiliev H."/>
            <person name="Vo A."/>
            <person name="Wangchuk T."/>
            <person name="Wangdi T."/>
            <person name="Weiand M."/>
            <person name="Wilkinson J."/>
            <person name="Wilson A."/>
            <person name="Yadav S."/>
            <person name="Young G."/>
            <person name="Yu Q."/>
            <person name="Zembek L."/>
            <person name="Zhong D."/>
            <person name="Zimmer A."/>
            <person name="Zwirko Z."/>
            <person name="Jaffe D.B."/>
            <person name="Alvarez P."/>
            <person name="Brockman W."/>
            <person name="Butler J."/>
            <person name="Chin C."/>
            <person name="Gnerre S."/>
            <person name="Grabherr M."/>
            <person name="Kleber M."/>
            <person name="Mauceli E."/>
            <person name="MacCallum I."/>
        </authorList>
    </citation>
    <scope>NUCLEOTIDE SEQUENCE [LARGE SCALE GENOMIC DNA]</scope>
    <source>
        <strain evidence="3">Tucson 14030-0811.24</strain>
    </source>
</reference>
<dbReference type="STRING" id="7260.B4MX96"/>
<evidence type="ECO:0000313" key="3">
    <source>
        <dbReference type="Proteomes" id="UP000007798"/>
    </source>
</evidence>
<evidence type="ECO:0000259" key="1">
    <source>
        <dbReference type="PROSITE" id="PS50017"/>
    </source>
</evidence>
<dbReference type="PROSITE" id="PS50017">
    <property type="entry name" value="DEATH_DOMAIN"/>
    <property type="match status" value="1"/>
</dbReference>
<accession>B4MX96</accession>
<dbReference type="FunCoup" id="B4MX96">
    <property type="interactions" value="67"/>
</dbReference>
<dbReference type="SUPFAM" id="SSF47986">
    <property type="entry name" value="DEATH domain"/>
    <property type="match status" value="1"/>
</dbReference>
<name>B4MX96_DROWI</name>
<dbReference type="InterPro" id="IPR000488">
    <property type="entry name" value="Death_dom"/>
</dbReference>
<proteinExistence type="predicted"/>
<dbReference type="OrthoDB" id="100767at2759"/>
<dbReference type="OMA" id="LIEEDDC"/>
<dbReference type="Pfam" id="PF00531">
    <property type="entry name" value="Death"/>
    <property type="match status" value="1"/>
</dbReference>
<feature type="domain" description="Death" evidence="1">
    <location>
        <begin position="130"/>
        <end position="216"/>
    </location>
</feature>
<dbReference type="GO" id="GO:0007165">
    <property type="term" value="P:signal transduction"/>
    <property type="evidence" value="ECO:0007669"/>
    <property type="project" value="InterPro"/>
</dbReference>
<dbReference type="Gene3D" id="1.10.533.10">
    <property type="entry name" value="Death Domain, Fas"/>
    <property type="match status" value="2"/>
</dbReference>
<dbReference type="InParanoid" id="B4MX96"/>
<dbReference type="CDD" id="cd01670">
    <property type="entry name" value="Death"/>
    <property type="match status" value="1"/>
</dbReference>
<protein>
    <recommendedName>
        <fullName evidence="1">Death domain-containing protein</fullName>
    </recommendedName>
</protein>
<evidence type="ECO:0000313" key="2">
    <source>
        <dbReference type="EMBL" id="EDW76929.1"/>
    </source>
</evidence>
<dbReference type="eggNOG" id="ENOG502SE91">
    <property type="taxonomic scope" value="Eukaryota"/>
</dbReference>
<dbReference type="AlphaFoldDB" id="B4MX96"/>
<dbReference type="HOGENOM" id="CLU_093594_0_0_1"/>
<dbReference type="Proteomes" id="UP000007798">
    <property type="component" value="Unassembled WGS sequence"/>
</dbReference>
<dbReference type="EMBL" id="CH963876">
    <property type="protein sequence ID" value="EDW76929.1"/>
    <property type="molecule type" value="Genomic_DNA"/>
</dbReference>
<dbReference type="InterPro" id="IPR011029">
    <property type="entry name" value="DEATH-like_dom_sf"/>
</dbReference>
<sequence>MLEAGEDCNIEFLKDLLAHEIGSVRRLDQIHTLEDLIACLENNDELNEENVQPLKKMTKNQETLQQINAYQPIRVQHPVQVNLYQEERLAEELQQQLRIQNVSPQPVPMVVPTSVQQNYVTPAAFSENKRVAVFKKISEQLGRSWRDLGRQLNISEGAMDDMEERYPRDLKSRILYLLKMAEEDEVHDPRQFLKRLCRGLSGAGRNDLRNRVEDTMSH</sequence>
<keyword evidence="3" id="KW-1185">Reference proteome</keyword>
<dbReference type="PhylomeDB" id="B4MX96"/>
<gene>
    <name evidence="2" type="primary">Dwil\GK13670</name>
    <name evidence="2" type="ORF">Dwil_GK13670</name>
</gene>
<organism evidence="2 3">
    <name type="scientific">Drosophila willistoni</name>
    <name type="common">Fruit fly</name>
    <dbReference type="NCBI Taxonomy" id="7260"/>
    <lineage>
        <taxon>Eukaryota</taxon>
        <taxon>Metazoa</taxon>
        <taxon>Ecdysozoa</taxon>
        <taxon>Arthropoda</taxon>
        <taxon>Hexapoda</taxon>
        <taxon>Insecta</taxon>
        <taxon>Pterygota</taxon>
        <taxon>Neoptera</taxon>
        <taxon>Endopterygota</taxon>
        <taxon>Diptera</taxon>
        <taxon>Brachycera</taxon>
        <taxon>Muscomorpha</taxon>
        <taxon>Ephydroidea</taxon>
        <taxon>Drosophilidae</taxon>
        <taxon>Drosophila</taxon>
        <taxon>Sophophora</taxon>
    </lineage>
</organism>